<organism evidence="6 7">
    <name type="scientific">Limobrevibacterium gyesilva</name>
    <dbReference type="NCBI Taxonomy" id="2991712"/>
    <lineage>
        <taxon>Bacteria</taxon>
        <taxon>Pseudomonadati</taxon>
        <taxon>Pseudomonadota</taxon>
        <taxon>Alphaproteobacteria</taxon>
        <taxon>Acetobacterales</taxon>
        <taxon>Acetobacteraceae</taxon>
        <taxon>Limobrevibacterium</taxon>
    </lineage>
</organism>
<dbReference type="CDD" id="cd08497">
    <property type="entry name" value="MbnE-like"/>
    <property type="match status" value="1"/>
</dbReference>
<feature type="domain" description="Solute-binding protein family 5" evidence="5">
    <location>
        <begin position="113"/>
        <end position="514"/>
    </location>
</feature>
<dbReference type="GO" id="GO:0015833">
    <property type="term" value="P:peptide transport"/>
    <property type="evidence" value="ECO:0007669"/>
    <property type="project" value="TreeGrafter"/>
</dbReference>
<reference evidence="6" key="2">
    <citation type="submission" date="2022-10" db="EMBL/GenBank/DDBJ databases">
        <authorList>
            <person name="Trinh H.N."/>
        </authorList>
    </citation>
    <scope>NUCLEOTIDE SEQUENCE</scope>
    <source>
        <strain evidence="6">RN2-1</strain>
    </source>
</reference>
<dbReference type="InterPro" id="IPR000914">
    <property type="entry name" value="SBP_5_dom"/>
</dbReference>
<comment type="subcellular location">
    <subcellularLocation>
        <location evidence="1">Periplasm</location>
    </subcellularLocation>
</comment>
<dbReference type="PANTHER" id="PTHR30290">
    <property type="entry name" value="PERIPLASMIC BINDING COMPONENT OF ABC TRANSPORTER"/>
    <property type="match status" value="1"/>
</dbReference>
<protein>
    <submittedName>
        <fullName evidence="6">ABC transporter substrate-binding protein</fullName>
    </submittedName>
</protein>
<comment type="similarity">
    <text evidence="2">Belongs to the bacterial solute-binding protein 5 family.</text>
</comment>
<proteinExistence type="inferred from homology"/>
<dbReference type="GO" id="GO:0043190">
    <property type="term" value="C:ATP-binding cassette (ABC) transporter complex"/>
    <property type="evidence" value="ECO:0007669"/>
    <property type="project" value="InterPro"/>
</dbReference>
<evidence type="ECO:0000313" key="7">
    <source>
        <dbReference type="Proteomes" id="UP001165679"/>
    </source>
</evidence>
<evidence type="ECO:0000259" key="5">
    <source>
        <dbReference type="Pfam" id="PF00496"/>
    </source>
</evidence>
<dbReference type="EMBL" id="JAPDNT010000039">
    <property type="protein sequence ID" value="MCW3477499.1"/>
    <property type="molecule type" value="Genomic_DNA"/>
</dbReference>
<dbReference type="RefSeq" id="WP_264716448.1">
    <property type="nucleotide sequence ID" value="NZ_JAPDNT010000039.1"/>
</dbReference>
<dbReference type="AlphaFoldDB" id="A0AA42CGA8"/>
<evidence type="ECO:0000256" key="3">
    <source>
        <dbReference type="ARBA" id="ARBA00022729"/>
    </source>
</evidence>
<dbReference type="GO" id="GO:1904680">
    <property type="term" value="F:peptide transmembrane transporter activity"/>
    <property type="evidence" value="ECO:0007669"/>
    <property type="project" value="TreeGrafter"/>
</dbReference>
<dbReference type="GO" id="GO:0042884">
    <property type="term" value="P:microcin transport"/>
    <property type="evidence" value="ECO:0007669"/>
    <property type="project" value="TreeGrafter"/>
</dbReference>
<keyword evidence="3 4" id="KW-0732">Signal</keyword>
<comment type="caution">
    <text evidence="6">The sequence shown here is derived from an EMBL/GenBank/DDBJ whole genome shotgun (WGS) entry which is preliminary data.</text>
</comment>
<dbReference type="InterPro" id="IPR039424">
    <property type="entry name" value="SBP_5"/>
</dbReference>
<dbReference type="InterPro" id="IPR030678">
    <property type="entry name" value="Peptide/Ni-bd"/>
</dbReference>
<evidence type="ECO:0000313" key="6">
    <source>
        <dbReference type="EMBL" id="MCW3477499.1"/>
    </source>
</evidence>
<dbReference type="SUPFAM" id="SSF53850">
    <property type="entry name" value="Periplasmic binding protein-like II"/>
    <property type="match status" value="1"/>
</dbReference>
<dbReference type="Gene3D" id="3.40.190.10">
    <property type="entry name" value="Periplasmic binding protein-like II"/>
    <property type="match status" value="1"/>
</dbReference>
<dbReference type="Proteomes" id="UP001165679">
    <property type="component" value="Unassembled WGS sequence"/>
</dbReference>
<feature type="signal peptide" evidence="4">
    <location>
        <begin position="1"/>
        <end position="23"/>
    </location>
</feature>
<sequence>MRSMVTILLLAGLAAGIPGAARAQPAPVPTAQDQAVNRVHGLSLMGKPALPPGFTHFPYVNPDAPKGGEVALSAVGTFDSFNPFIVRGTAAADVSRVWDTLLRPNADEAEGAYGHLAETIEIPADHLGVTFELRPQARFHDGTPVTAEDVVWTFNMLLEKGRPFYRQYYADVASVTAEGPRRVVFRFKSAHNRELPLILGQMAVLPKHWWAGRDFDRPLTEPPLGSGPYRIGRFEFGRTLVMERVKDYWARDLPTARGLANFDQRRTEYFRDATVAMEAFKAGQTDFREENIAKDWATGYDFPAVQKGLVKKELLRHHMPTGMQGYGMNTRRPLFRDVRVRQALALVFDFEWANANLFYGSYTRTDSYFSNSDLASSGLPEGAELALLDKYRDKLPPQLFTEPYKLPVTDGSGNNRAELRRALALLKEAGWEVRDRKLVNAQGQPFSFEILLDQPAFERVSLPYVQWLARLGVDARVRTVDPAQYQRLMDSYDYDMSVVAIGESESPGNEQSGYWTCASARPEGGDNLMGICDPVVDALVDQVVNASDRERLVTATRALDRVLLWGWYVVPQWHLQSVRVAYWDRFGKPDKPVRTGLAFDSWWIDPARAAATDEARRSGNLAR</sequence>
<evidence type="ECO:0000256" key="2">
    <source>
        <dbReference type="ARBA" id="ARBA00005695"/>
    </source>
</evidence>
<keyword evidence="7" id="KW-1185">Reference proteome</keyword>
<dbReference type="PIRSF" id="PIRSF002741">
    <property type="entry name" value="MppA"/>
    <property type="match status" value="1"/>
</dbReference>
<evidence type="ECO:0000256" key="4">
    <source>
        <dbReference type="SAM" id="SignalP"/>
    </source>
</evidence>
<dbReference type="PANTHER" id="PTHR30290:SF64">
    <property type="entry name" value="ABC TRANSPORTER PERIPLASMIC BINDING PROTEIN"/>
    <property type="match status" value="1"/>
</dbReference>
<gene>
    <name evidence="6" type="ORF">OL599_23315</name>
</gene>
<feature type="chain" id="PRO_5041461860" evidence="4">
    <location>
        <begin position="24"/>
        <end position="623"/>
    </location>
</feature>
<dbReference type="Gene3D" id="3.10.105.10">
    <property type="entry name" value="Dipeptide-binding Protein, Domain 3"/>
    <property type="match status" value="1"/>
</dbReference>
<dbReference type="Pfam" id="PF00496">
    <property type="entry name" value="SBP_bac_5"/>
    <property type="match status" value="1"/>
</dbReference>
<evidence type="ECO:0000256" key="1">
    <source>
        <dbReference type="ARBA" id="ARBA00004418"/>
    </source>
</evidence>
<name>A0AA42CGA8_9PROT</name>
<reference evidence="6" key="1">
    <citation type="submission" date="2022-09" db="EMBL/GenBank/DDBJ databases">
        <title>Rhodovastum sp. nov. RN2-1 isolated from soil in Seongnam, South Korea.</title>
        <authorList>
            <person name="Le N.T."/>
        </authorList>
    </citation>
    <scope>NUCLEOTIDE SEQUENCE</scope>
    <source>
        <strain evidence="6">RN2-1</strain>
    </source>
</reference>
<dbReference type="GO" id="GO:0030288">
    <property type="term" value="C:outer membrane-bounded periplasmic space"/>
    <property type="evidence" value="ECO:0007669"/>
    <property type="project" value="TreeGrafter"/>
</dbReference>
<accession>A0AA42CGA8</accession>